<organism evidence="2 3">
    <name type="scientific">candidate division WWE3 bacterium RIFCSPLOWO2_01_FULL_39_13</name>
    <dbReference type="NCBI Taxonomy" id="1802624"/>
    <lineage>
        <taxon>Bacteria</taxon>
        <taxon>Katanobacteria</taxon>
    </lineage>
</organism>
<protein>
    <submittedName>
        <fullName evidence="2">Uncharacterized protein</fullName>
    </submittedName>
</protein>
<name>A0A1F4V387_UNCKA</name>
<dbReference type="Proteomes" id="UP000178771">
    <property type="component" value="Unassembled WGS sequence"/>
</dbReference>
<sequence>MTPETNFQNPLGEDETKGDPATGQNIIAGGVPDETSGYQGNRHGITPNEGAQMGGFSTFATDTPPRYPNQGPYRPSNGRLNQTTYPFYRSPKCPAGGINGHNLTLGQRIGKGKSIQERDEDNPKHKKDPSQHLQEP</sequence>
<proteinExistence type="predicted"/>
<evidence type="ECO:0000256" key="1">
    <source>
        <dbReference type="SAM" id="MobiDB-lite"/>
    </source>
</evidence>
<comment type="caution">
    <text evidence="2">The sequence shown here is derived from an EMBL/GenBank/DDBJ whole genome shotgun (WGS) entry which is preliminary data.</text>
</comment>
<reference evidence="2 3" key="1">
    <citation type="journal article" date="2016" name="Nat. Commun.">
        <title>Thousands of microbial genomes shed light on interconnected biogeochemical processes in an aquifer system.</title>
        <authorList>
            <person name="Anantharaman K."/>
            <person name="Brown C.T."/>
            <person name="Hug L.A."/>
            <person name="Sharon I."/>
            <person name="Castelle C.J."/>
            <person name="Probst A.J."/>
            <person name="Thomas B.C."/>
            <person name="Singh A."/>
            <person name="Wilkins M.J."/>
            <person name="Karaoz U."/>
            <person name="Brodie E.L."/>
            <person name="Williams K.H."/>
            <person name="Hubbard S.S."/>
            <person name="Banfield J.F."/>
        </authorList>
    </citation>
    <scope>NUCLEOTIDE SEQUENCE [LARGE SCALE GENOMIC DNA]</scope>
</reference>
<accession>A0A1F4V387</accession>
<dbReference type="EMBL" id="MEVH01000015">
    <property type="protein sequence ID" value="OGC51675.1"/>
    <property type="molecule type" value="Genomic_DNA"/>
</dbReference>
<feature type="region of interest" description="Disordered" evidence="1">
    <location>
        <begin position="1"/>
        <end position="136"/>
    </location>
</feature>
<evidence type="ECO:0000313" key="2">
    <source>
        <dbReference type="EMBL" id="OGC51675.1"/>
    </source>
</evidence>
<gene>
    <name evidence="2" type="ORF">A2982_03315</name>
</gene>
<dbReference type="STRING" id="1802624.A2982_03315"/>
<feature type="compositionally biased region" description="Basic and acidic residues" evidence="1">
    <location>
        <begin position="114"/>
        <end position="136"/>
    </location>
</feature>
<dbReference type="AlphaFoldDB" id="A0A1F4V387"/>
<evidence type="ECO:0000313" key="3">
    <source>
        <dbReference type="Proteomes" id="UP000178771"/>
    </source>
</evidence>